<dbReference type="PROSITE" id="PS51257">
    <property type="entry name" value="PROKAR_LIPOPROTEIN"/>
    <property type="match status" value="1"/>
</dbReference>
<gene>
    <name evidence="1" type="ORF">Pla175_01860</name>
</gene>
<proteinExistence type="predicted"/>
<keyword evidence="2" id="KW-1185">Reference proteome</keyword>
<evidence type="ECO:0008006" key="3">
    <source>
        <dbReference type="Google" id="ProtNLM"/>
    </source>
</evidence>
<name>A0A518D5T9_9BACT</name>
<dbReference type="RefSeq" id="WP_145280419.1">
    <property type="nucleotide sequence ID" value="NZ_CP036291.1"/>
</dbReference>
<evidence type="ECO:0000313" key="2">
    <source>
        <dbReference type="Proteomes" id="UP000317429"/>
    </source>
</evidence>
<sequence>MPILTKLLPPAMMAALALGCYDPDALVERARNHSVRTRLEEVELGRFYVARPRDSRSGEIIEAQLHLFGTLPHYRLKKVGRELAAQEHVVRHNVILALREAPDEELADPNLSGLTQRLLGVINQCLREAPIESLGYYEARFTRS</sequence>
<dbReference type="AlphaFoldDB" id="A0A518D5T9"/>
<dbReference type="Proteomes" id="UP000317429">
    <property type="component" value="Chromosome"/>
</dbReference>
<reference evidence="1 2" key="1">
    <citation type="submission" date="2019-02" db="EMBL/GenBank/DDBJ databases">
        <title>Deep-cultivation of Planctomycetes and their phenomic and genomic characterization uncovers novel biology.</title>
        <authorList>
            <person name="Wiegand S."/>
            <person name="Jogler M."/>
            <person name="Boedeker C."/>
            <person name="Pinto D."/>
            <person name="Vollmers J."/>
            <person name="Rivas-Marin E."/>
            <person name="Kohn T."/>
            <person name="Peeters S.H."/>
            <person name="Heuer A."/>
            <person name="Rast P."/>
            <person name="Oberbeckmann S."/>
            <person name="Bunk B."/>
            <person name="Jeske O."/>
            <person name="Meyerdierks A."/>
            <person name="Storesund J.E."/>
            <person name="Kallscheuer N."/>
            <person name="Luecker S."/>
            <person name="Lage O.M."/>
            <person name="Pohl T."/>
            <person name="Merkel B.J."/>
            <person name="Hornburger P."/>
            <person name="Mueller R.-W."/>
            <person name="Bruemmer F."/>
            <person name="Labrenz M."/>
            <person name="Spormann A.M."/>
            <person name="Op den Camp H."/>
            <person name="Overmann J."/>
            <person name="Amann R."/>
            <person name="Jetten M.S.M."/>
            <person name="Mascher T."/>
            <person name="Medema M.H."/>
            <person name="Devos D.P."/>
            <person name="Kaster A.-K."/>
            <person name="Ovreas L."/>
            <person name="Rohde M."/>
            <person name="Galperin M.Y."/>
            <person name="Jogler C."/>
        </authorList>
    </citation>
    <scope>NUCLEOTIDE SEQUENCE [LARGE SCALE GENOMIC DNA]</scope>
    <source>
        <strain evidence="1 2">Pla175</strain>
    </source>
</reference>
<dbReference type="EMBL" id="CP036291">
    <property type="protein sequence ID" value="QDU86833.1"/>
    <property type="molecule type" value="Genomic_DNA"/>
</dbReference>
<dbReference type="OrthoDB" id="279167at2"/>
<dbReference type="KEGG" id="pnd:Pla175_01860"/>
<accession>A0A518D5T9</accession>
<protein>
    <recommendedName>
        <fullName evidence="3">Flagellar protein FliL</fullName>
    </recommendedName>
</protein>
<evidence type="ECO:0000313" key="1">
    <source>
        <dbReference type="EMBL" id="QDU86833.1"/>
    </source>
</evidence>
<organism evidence="1 2">
    <name type="scientific">Pirellulimonas nuda</name>
    <dbReference type="NCBI Taxonomy" id="2528009"/>
    <lineage>
        <taxon>Bacteria</taxon>
        <taxon>Pseudomonadati</taxon>
        <taxon>Planctomycetota</taxon>
        <taxon>Planctomycetia</taxon>
        <taxon>Pirellulales</taxon>
        <taxon>Lacipirellulaceae</taxon>
        <taxon>Pirellulimonas</taxon>
    </lineage>
</organism>